<dbReference type="RefSeq" id="WP_097071775.1">
    <property type="nucleotide sequence ID" value="NZ_OBMQ01000001.1"/>
</dbReference>
<dbReference type="OrthoDB" id="2456430at2"/>
<accession>A0A285R9S9</accession>
<proteinExistence type="predicted"/>
<dbReference type="AlphaFoldDB" id="A0A285R9S9"/>
<name>A0A285R9S9_9BACL</name>
<evidence type="ECO:0000313" key="2">
    <source>
        <dbReference type="Proteomes" id="UP000219636"/>
    </source>
</evidence>
<dbReference type="Proteomes" id="UP000219636">
    <property type="component" value="Unassembled WGS sequence"/>
</dbReference>
<evidence type="ECO:0000313" key="1">
    <source>
        <dbReference type="EMBL" id="SOB90634.1"/>
    </source>
</evidence>
<organism evidence="1 2">
    <name type="scientific">Ureibacillus xyleni</name>
    <dbReference type="NCBI Taxonomy" id="614648"/>
    <lineage>
        <taxon>Bacteria</taxon>
        <taxon>Bacillati</taxon>
        <taxon>Bacillota</taxon>
        <taxon>Bacilli</taxon>
        <taxon>Bacillales</taxon>
        <taxon>Caryophanaceae</taxon>
        <taxon>Ureibacillus</taxon>
    </lineage>
</organism>
<reference evidence="2" key="1">
    <citation type="submission" date="2017-08" db="EMBL/GenBank/DDBJ databases">
        <authorList>
            <person name="Varghese N."/>
            <person name="Submissions S."/>
        </authorList>
    </citation>
    <scope>NUCLEOTIDE SEQUENCE [LARGE SCALE GENOMIC DNA]</scope>
    <source>
        <strain evidence="2">JC22</strain>
    </source>
</reference>
<keyword evidence="2" id="KW-1185">Reference proteome</keyword>
<dbReference type="EMBL" id="OBMQ01000001">
    <property type="protein sequence ID" value="SOB90634.1"/>
    <property type="molecule type" value="Genomic_DNA"/>
</dbReference>
<sequence length="105" mass="12382">MNTILRISEVLFQKYGYYVPISEIGYESNSFYKEEIDEQLVPPFFLEHLEDPIQTECANYTDAEGNYYLVIQVEIGELDLRQVFGHNLPKFFLGQHPKWIVPHPK</sequence>
<gene>
    <name evidence="1" type="ORF">SAMN05880501_101189</name>
</gene>
<protein>
    <submittedName>
        <fullName evidence="1">Uncharacterized protein</fullName>
    </submittedName>
</protein>